<keyword evidence="1" id="KW-1133">Transmembrane helix</keyword>
<keyword evidence="1" id="KW-0472">Membrane</keyword>
<protein>
    <recommendedName>
        <fullName evidence="5">LPXTG cell wall anchor domain-containing protein</fullName>
    </recommendedName>
</protein>
<evidence type="ECO:0000313" key="4">
    <source>
        <dbReference type="Proteomes" id="UP000297454"/>
    </source>
</evidence>
<dbReference type="RefSeq" id="WP_134710680.1">
    <property type="nucleotide sequence ID" value="NZ_CP119081.1"/>
</dbReference>
<dbReference type="GeneID" id="97030915"/>
<dbReference type="AlphaFoldDB" id="A0A4R9C2K6"/>
<dbReference type="EMBL" id="SCFR01000013">
    <property type="protein sequence ID" value="TFF66074.1"/>
    <property type="molecule type" value="Genomic_DNA"/>
</dbReference>
<proteinExistence type="predicted"/>
<feature type="chain" id="PRO_5043195197" description="LPXTG cell wall anchor domain-containing protein" evidence="2">
    <location>
        <begin position="28"/>
        <end position="161"/>
    </location>
</feature>
<feature type="transmembrane region" description="Helical" evidence="1">
    <location>
        <begin position="135"/>
        <end position="155"/>
    </location>
</feature>
<sequence length="161" mass="18359">MNKKIRVFLLLAVLFVFSFSFFSSTFAKENENKLTIISENAQRKAILGFKYQVKNIDTNEVEIIDLTKKSQEELILKNGNYLISQTQRPKGFKEEKDVRISFPYKLEDGTYTREVKVFTKHIIANTTNPETGDRGIALFGAMAIISTIGLGVILIRNKFKA</sequence>
<accession>A0A4R9C2K6</accession>
<gene>
    <name evidence="3" type="ORF">EQF91_04550</name>
</gene>
<evidence type="ECO:0000313" key="3">
    <source>
        <dbReference type="EMBL" id="TFF66074.1"/>
    </source>
</evidence>
<dbReference type="Proteomes" id="UP000297454">
    <property type="component" value="Unassembled WGS sequence"/>
</dbReference>
<evidence type="ECO:0000256" key="1">
    <source>
        <dbReference type="SAM" id="Phobius"/>
    </source>
</evidence>
<name>A0A4R9C2K6_9FIRM</name>
<feature type="signal peptide" evidence="2">
    <location>
        <begin position="1"/>
        <end position="27"/>
    </location>
</feature>
<keyword evidence="2" id="KW-0732">Signal</keyword>
<keyword evidence="1" id="KW-0812">Transmembrane</keyword>
<comment type="caution">
    <text evidence="3">The sequence shown here is derived from an EMBL/GenBank/DDBJ whole genome shotgun (WGS) entry which is preliminary data.</text>
</comment>
<keyword evidence="4" id="KW-1185">Reference proteome</keyword>
<evidence type="ECO:0008006" key="5">
    <source>
        <dbReference type="Google" id="ProtNLM"/>
    </source>
</evidence>
<organism evidence="3 4">
    <name type="scientific">Helcococcus ovis</name>
    <dbReference type="NCBI Taxonomy" id="72026"/>
    <lineage>
        <taxon>Bacteria</taxon>
        <taxon>Bacillati</taxon>
        <taxon>Bacillota</taxon>
        <taxon>Tissierellia</taxon>
        <taxon>Tissierellales</taxon>
        <taxon>Peptoniphilaceae</taxon>
        <taxon>Helcococcus</taxon>
    </lineage>
</organism>
<evidence type="ECO:0000256" key="2">
    <source>
        <dbReference type="SAM" id="SignalP"/>
    </source>
</evidence>
<reference evidence="3 4" key="1">
    <citation type="submission" date="2019-01" db="EMBL/GenBank/DDBJ databases">
        <title>Draft Genome Sequences of Helcococcus ovis Strains Isolated from the Uterus and Vagina of Dairy Cows with Metritis.</title>
        <authorList>
            <person name="Cunha F."/>
            <person name="Jeon S.J."/>
            <person name="Kutzer P."/>
            <person name="Galvao K.N."/>
        </authorList>
    </citation>
    <scope>NUCLEOTIDE SEQUENCE [LARGE SCALE GENOMIC DNA]</scope>
    <source>
        <strain evidence="3 4">KG-37</strain>
    </source>
</reference>